<name>A0A8S5RPT6_9VIRU</name>
<organism evidence="1">
    <name type="scientific">virus sp. ctoYX9</name>
    <dbReference type="NCBI Taxonomy" id="2825822"/>
    <lineage>
        <taxon>Viruses</taxon>
    </lineage>
</organism>
<sequence>MINVRIKIGDGAIEDTYAAHKLIYMDADNRTEAPIRKRDVTSYAEEAGEHTDPRTVQDAFDYKAQFIIDGQDKDFKRVNSIIAAFNSKLYTQETGSDIRTYKEVAFYNDFKPCKIVGLPEPIAECKEFKKSRNGYEFAQVEFVIHVSDPTKCNFEKSV</sequence>
<proteinExistence type="predicted"/>
<dbReference type="EMBL" id="BK059131">
    <property type="protein sequence ID" value="DAE33028.1"/>
    <property type="molecule type" value="Genomic_DNA"/>
</dbReference>
<accession>A0A8S5RPT6</accession>
<reference evidence="1" key="1">
    <citation type="journal article" date="2021" name="Proc. Natl. Acad. Sci. U.S.A.">
        <title>A Catalog of Tens of Thousands of Viruses from Human Metagenomes Reveals Hidden Associations with Chronic Diseases.</title>
        <authorList>
            <person name="Tisza M.J."/>
            <person name="Buck C.B."/>
        </authorList>
    </citation>
    <scope>NUCLEOTIDE SEQUENCE</scope>
    <source>
        <strain evidence="1">CtoYX9</strain>
    </source>
</reference>
<protein>
    <submittedName>
        <fullName evidence="1">Uncharacterized protein</fullName>
    </submittedName>
</protein>
<evidence type="ECO:0000313" key="1">
    <source>
        <dbReference type="EMBL" id="DAE33028.1"/>
    </source>
</evidence>